<keyword evidence="9" id="KW-1185">Reference proteome</keyword>
<feature type="signal peptide" evidence="6">
    <location>
        <begin position="1"/>
        <end position="20"/>
    </location>
</feature>
<evidence type="ECO:0000313" key="9">
    <source>
        <dbReference type="Proteomes" id="UP000327468"/>
    </source>
</evidence>
<dbReference type="Proteomes" id="UP000327468">
    <property type="component" value="Chromosome 16"/>
</dbReference>
<feature type="disulfide bond" evidence="5">
    <location>
        <begin position="242"/>
        <end position="269"/>
    </location>
</feature>
<keyword evidence="4" id="KW-0325">Glycoprotein</keyword>
<evidence type="ECO:0000259" key="7">
    <source>
        <dbReference type="PROSITE" id="PS50923"/>
    </source>
</evidence>
<dbReference type="PANTHER" id="PTHR19325:SF570">
    <property type="entry name" value="COMPLEMENT COMPONENT 4 BINDING PROTEIN, MEMBRANE"/>
    <property type="match status" value="1"/>
</dbReference>
<comment type="caution">
    <text evidence="8">The sequence shown here is derived from an EMBL/GenBank/DDBJ whole genome shotgun (WGS) entry which is preliminary data.</text>
</comment>
<keyword evidence="1 5" id="KW-0768">Sushi</keyword>
<feature type="domain" description="Sushi" evidence="7">
    <location>
        <begin position="154"/>
        <end position="214"/>
    </location>
</feature>
<dbReference type="InterPro" id="IPR000436">
    <property type="entry name" value="Sushi_SCR_CCP_dom"/>
</dbReference>
<accession>A0A5N5LUU1</accession>
<feature type="domain" description="Sushi" evidence="7">
    <location>
        <begin position="399"/>
        <end position="455"/>
    </location>
</feature>
<dbReference type="PANTHER" id="PTHR19325">
    <property type="entry name" value="COMPLEMENT COMPONENT-RELATED SUSHI DOMAIN-CONTAINING"/>
    <property type="match status" value="1"/>
</dbReference>
<feature type="domain" description="Sushi" evidence="7">
    <location>
        <begin position="456"/>
        <end position="515"/>
    </location>
</feature>
<dbReference type="CDD" id="cd00033">
    <property type="entry name" value="CCP"/>
    <property type="match status" value="7"/>
</dbReference>
<dbReference type="InterPro" id="IPR050350">
    <property type="entry name" value="Compl-Cell_Adhes-Reg"/>
</dbReference>
<dbReference type="EMBL" id="VFJC01000017">
    <property type="protein sequence ID" value="KAB5546685.1"/>
    <property type="molecule type" value="Genomic_DNA"/>
</dbReference>
<organism evidence="8 9">
    <name type="scientific">Pangasianodon hypophthalmus</name>
    <name type="common">Striped catfish</name>
    <name type="synonym">Helicophagus hypophthalmus</name>
    <dbReference type="NCBI Taxonomy" id="310915"/>
    <lineage>
        <taxon>Eukaryota</taxon>
        <taxon>Metazoa</taxon>
        <taxon>Chordata</taxon>
        <taxon>Craniata</taxon>
        <taxon>Vertebrata</taxon>
        <taxon>Euteleostomi</taxon>
        <taxon>Actinopterygii</taxon>
        <taxon>Neopterygii</taxon>
        <taxon>Teleostei</taxon>
        <taxon>Ostariophysi</taxon>
        <taxon>Siluriformes</taxon>
        <taxon>Pangasiidae</taxon>
        <taxon>Pangasianodon</taxon>
    </lineage>
</organism>
<dbReference type="Pfam" id="PF00084">
    <property type="entry name" value="Sushi"/>
    <property type="match status" value="7"/>
</dbReference>
<evidence type="ECO:0000313" key="8">
    <source>
        <dbReference type="EMBL" id="KAB5546685.1"/>
    </source>
</evidence>
<dbReference type="InterPro" id="IPR035976">
    <property type="entry name" value="Sushi/SCR/CCP_sf"/>
</dbReference>
<proteinExistence type="predicted"/>
<gene>
    <name evidence="8" type="ORF">PHYPO_G00074860</name>
</gene>
<reference evidence="8 9" key="1">
    <citation type="submission" date="2019-06" db="EMBL/GenBank/DDBJ databases">
        <title>A chromosome-scale genome assembly of the striped catfish, Pangasianodon hypophthalmus.</title>
        <authorList>
            <person name="Wen M."/>
            <person name="Zahm M."/>
            <person name="Roques C."/>
            <person name="Cabau C."/>
            <person name="Klopp C."/>
            <person name="Donnadieu C."/>
            <person name="Jouanno E."/>
            <person name="Avarre J.-C."/>
            <person name="Campet M."/>
            <person name="Ha T.T.T."/>
            <person name="Dugue R."/>
            <person name="Lampietro C."/>
            <person name="Louis A."/>
            <person name="Herpin A."/>
            <person name="Echchiki A."/>
            <person name="Berthelot C."/>
            <person name="Parey E."/>
            <person name="Roest-Crollius H."/>
            <person name="Braasch I."/>
            <person name="Postlethwait J."/>
            <person name="Bobe J."/>
            <person name="Montfort J."/>
            <person name="Bouchez O."/>
            <person name="Begum T."/>
            <person name="Schartl M."/>
            <person name="Guiguen Y."/>
        </authorList>
    </citation>
    <scope>NUCLEOTIDE SEQUENCE [LARGE SCALE GENOMIC DNA]</scope>
    <source>
        <strain evidence="8 9">Indonesia</strain>
        <tissue evidence="8">Blood</tissue>
    </source>
</reference>
<feature type="disulfide bond" evidence="5">
    <location>
        <begin position="57"/>
        <end position="84"/>
    </location>
</feature>
<evidence type="ECO:0000256" key="3">
    <source>
        <dbReference type="ARBA" id="ARBA00023157"/>
    </source>
</evidence>
<comment type="caution">
    <text evidence="5">Lacks conserved residue(s) required for the propagation of feature annotation.</text>
</comment>
<evidence type="ECO:0000256" key="2">
    <source>
        <dbReference type="ARBA" id="ARBA00022737"/>
    </source>
</evidence>
<dbReference type="SMART" id="SM00032">
    <property type="entry name" value="CCP"/>
    <property type="match status" value="8"/>
</dbReference>
<feature type="domain" description="Sushi" evidence="7">
    <location>
        <begin position="215"/>
        <end position="271"/>
    </location>
</feature>
<name>A0A5N5LUU1_PANHP</name>
<dbReference type="SUPFAM" id="SSF57535">
    <property type="entry name" value="Complement control module/SCR domain"/>
    <property type="match status" value="8"/>
</dbReference>
<evidence type="ECO:0000256" key="6">
    <source>
        <dbReference type="SAM" id="SignalP"/>
    </source>
</evidence>
<keyword evidence="2" id="KW-0677">Repeat</keyword>
<protein>
    <recommendedName>
        <fullName evidence="7">Sushi domain-containing protein</fullName>
    </recommendedName>
</protein>
<feature type="domain" description="Sushi" evidence="7">
    <location>
        <begin position="338"/>
        <end position="398"/>
    </location>
</feature>
<feature type="domain" description="Sushi" evidence="7">
    <location>
        <begin position="87"/>
        <end position="143"/>
    </location>
</feature>
<dbReference type="Gene3D" id="2.10.70.10">
    <property type="entry name" value="Complement Module, domain 1"/>
    <property type="match status" value="8"/>
</dbReference>
<feature type="disulfide bond" evidence="5">
    <location>
        <begin position="156"/>
        <end position="199"/>
    </location>
</feature>
<evidence type="ECO:0000256" key="4">
    <source>
        <dbReference type="ARBA" id="ARBA00023180"/>
    </source>
</evidence>
<sequence>MAVMLWTWVFLAFSAHLVVSYTGRKCGSPTVYPGKQLEERYEGKQEFSNRDRVVYKCALGYTYSYGSRFSFCQNGQWSLLGMECRRKRCGSAGEIPNGRFRQMGNAFGDKAYAFCNEGYVLQGEPVRECLVNGWRGTVPTCVALVADSASDRPVTCPLLHKNKNATFHGTKATYEPREILSYSCNAGFRQIGNKNYLLCEGTGKWNPSHANCEMIKCENFTIANGKLQFGNLTFNTKVNISCKDGFRLRGPSVVTCGADSSWTPDLPTCEEVLPVQVTCPPPAVPNSSGQDGYKMEYEVGEHATISCQEDFELIGSSQVTCGADGQWQEMPECRLARGNCQPPPYFPNAHTEHRDQRHYEPNTAVRFKCNHGYRMVRGPSTIYCRNGQWTALRLKCDKKKCGSAGEIENGRYQYTGSLFGDTATATCNEGYHLVGVGVRHCRAHGWEGRVPVCEAIQCPEPPLVPDADLFFDTSGIIKHGFVASYRCRYGTLIGASDIFCAEDGTWSAPAPRCEVVTCPTPSVKHGVIVSGTRPRYQSGSSVIFRYPSLRELAEQEHSCN</sequence>
<evidence type="ECO:0000256" key="5">
    <source>
        <dbReference type="PROSITE-ProRule" id="PRU00302"/>
    </source>
</evidence>
<feature type="chain" id="PRO_5024451747" description="Sushi domain-containing protein" evidence="6">
    <location>
        <begin position="21"/>
        <end position="560"/>
    </location>
</feature>
<dbReference type="PROSITE" id="PS50923">
    <property type="entry name" value="SUSHI"/>
    <property type="match status" value="8"/>
</dbReference>
<dbReference type="AlphaFoldDB" id="A0A5N5LUU1"/>
<feature type="disulfide bond" evidence="5">
    <location>
        <begin position="369"/>
        <end position="396"/>
    </location>
</feature>
<keyword evidence="6" id="KW-0732">Signal</keyword>
<feature type="domain" description="Sushi" evidence="7">
    <location>
        <begin position="277"/>
        <end position="335"/>
    </location>
</feature>
<evidence type="ECO:0000256" key="1">
    <source>
        <dbReference type="ARBA" id="ARBA00022659"/>
    </source>
</evidence>
<feature type="domain" description="Sushi" evidence="7">
    <location>
        <begin position="24"/>
        <end position="86"/>
    </location>
</feature>
<keyword evidence="3 5" id="KW-1015">Disulfide bond</keyword>